<dbReference type="InterPro" id="IPR011050">
    <property type="entry name" value="Pectin_lyase_fold/virulence"/>
</dbReference>
<feature type="chain" id="PRO_5039056480" evidence="2">
    <location>
        <begin position="18"/>
        <end position="821"/>
    </location>
</feature>
<dbReference type="NCBIfam" id="TIGR03804">
    <property type="entry name" value="para_beta_helix"/>
    <property type="match status" value="1"/>
</dbReference>
<dbReference type="Gene3D" id="2.160.20.10">
    <property type="entry name" value="Single-stranded right-handed beta-helix, Pectin lyase-like"/>
    <property type="match status" value="2"/>
</dbReference>
<dbReference type="InterPro" id="IPR011459">
    <property type="entry name" value="DUF1565"/>
</dbReference>
<feature type="signal peptide" evidence="2">
    <location>
        <begin position="1"/>
        <end position="17"/>
    </location>
</feature>
<sequence length="821" mass="85318">MIAALALAAACSVIASALNPVPAAASTTLVADAMNRTVGSGWGSTSSGIPYLANSPSRFAVDGSQGEITLVPGKLIHATAAINAADMQAGMDISFDSLPSTGSSYAHLGARKTADGEYTASLRLKSTRNLSLEISRTVNGKKIMLGSQQISASADPGTAYHVDFAVSGSSTASLKARAFESGSSVPEWQLEAEDASTALASAKGSLRIGGYLSASATENSGLHVDNLVARSAVQEPAPAPAPAPSPSPTPDAAPDARGTELSSENTTLNEQSPLSGTLSAIPSTALYVSASGNDASTGKAAAPLRTISKAISKAASGQTVVVRGGSYHESVVIPASKSIKLREYPGETVWLDGSKTVTGFTAASNGWVKTGWNYDFDTSPTYTRGATDNTAESWGFINSSYPMAAHPDQVWINGTKQTQVSSASKLKPGAFYVDRANNKLHLGTDPSGKTVRASTLVKALSIRSGNSSVSGINVRKYAPSVPDMGAVTAEKPGITVQNLTIEDTSTTGLNVSAVKNTVSNVKIQRSGMLGLNAVYADGLVVNKLTSTGNNHERFNTSPVSGGLKIGRTRGVTVKNSKLNSNYGPGLWLDESVYDSKVLNNDMVSNTGHGLSLEISAKAVVANNRITKNSGFAFKLNNTSDVKIWNNTISGKNRVLNIVQDARRAANKSDPGHDPRQPFPDTTMTWINKNIVAKNNVFSNTGGGNAILAVEDYSGTYTAQQMKISLASNAYHRISATNPKWSSVWSKGAGNPAVFTTLPAFSKGTGQELNSFEITSSTVLTSANNPTTSVTGKNSQAAALPSDIAALIGQSPASKRIGNYPR</sequence>
<evidence type="ECO:0000313" key="6">
    <source>
        <dbReference type="Proteomes" id="UP000297638"/>
    </source>
</evidence>
<dbReference type="RefSeq" id="WP_134780386.1">
    <property type="nucleotide sequence ID" value="NZ_SPDS01000001.1"/>
</dbReference>
<dbReference type="Pfam" id="PF13229">
    <property type="entry name" value="Beta_helix"/>
    <property type="match status" value="1"/>
</dbReference>
<evidence type="ECO:0000313" key="5">
    <source>
        <dbReference type="EMBL" id="TFH57468.1"/>
    </source>
</evidence>
<dbReference type="InterPro" id="IPR012334">
    <property type="entry name" value="Pectin_lyas_fold"/>
</dbReference>
<evidence type="ECO:0000259" key="3">
    <source>
        <dbReference type="Pfam" id="PF07602"/>
    </source>
</evidence>
<gene>
    <name evidence="5" type="ORF">EXY26_10970</name>
</gene>
<dbReference type="SMART" id="SM00710">
    <property type="entry name" value="PbH1"/>
    <property type="match status" value="6"/>
</dbReference>
<dbReference type="InterPro" id="IPR006626">
    <property type="entry name" value="PbH1"/>
</dbReference>
<feature type="region of interest" description="Disordered" evidence="1">
    <location>
        <begin position="234"/>
        <end position="276"/>
    </location>
</feature>
<dbReference type="SUPFAM" id="SSF51126">
    <property type="entry name" value="Pectin lyase-like"/>
    <property type="match status" value="1"/>
</dbReference>
<dbReference type="InterPro" id="IPR039448">
    <property type="entry name" value="Beta_helix"/>
</dbReference>
<dbReference type="AlphaFoldDB" id="A0A4Y8U021"/>
<dbReference type="Pfam" id="PF07602">
    <property type="entry name" value="DUF1565"/>
    <property type="match status" value="1"/>
</dbReference>
<dbReference type="InterPro" id="IPR022441">
    <property type="entry name" value="Para_beta_helix_rpt-2"/>
</dbReference>
<reference evidence="5 6" key="1">
    <citation type="submission" date="2019-03" db="EMBL/GenBank/DDBJ databases">
        <title>Glutamicibacter sp. LJH19 genome.</title>
        <authorList>
            <person name="Sinai Borker S."/>
            <person name="Kumar R."/>
        </authorList>
    </citation>
    <scope>NUCLEOTIDE SEQUENCE [LARGE SCALE GENOMIC DNA]</scope>
    <source>
        <strain evidence="5 6">LJH19</strain>
    </source>
</reference>
<feature type="domain" description="Right handed beta helix" evidence="4">
    <location>
        <begin position="494"/>
        <end position="648"/>
    </location>
</feature>
<dbReference type="Proteomes" id="UP000297638">
    <property type="component" value="Unassembled WGS sequence"/>
</dbReference>
<protein>
    <submittedName>
        <fullName evidence="5">DUF1565 domain-containing protein</fullName>
    </submittedName>
</protein>
<evidence type="ECO:0000256" key="2">
    <source>
        <dbReference type="SAM" id="SignalP"/>
    </source>
</evidence>
<name>A0A4Y8U021_9MICC</name>
<dbReference type="EMBL" id="SPDS01000001">
    <property type="protein sequence ID" value="TFH57468.1"/>
    <property type="molecule type" value="Genomic_DNA"/>
</dbReference>
<organism evidence="5 6">
    <name type="scientific">Glutamicibacter arilaitensis</name>
    <dbReference type="NCBI Taxonomy" id="256701"/>
    <lineage>
        <taxon>Bacteria</taxon>
        <taxon>Bacillati</taxon>
        <taxon>Actinomycetota</taxon>
        <taxon>Actinomycetes</taxon>
        <taxon>Micrococcales</taxon>
        <taxon>Micrococcaceae</taxon>
        <taxon>Glutamicibacter</taxon>
    </lineage>
</organism>
<accession>A0A4Y8U021</accession>
<proteinExistence type="predicted"/>
<feature type="compositionally biased region" description="Pro residues" evidence="1">
    <location>
        <begin position="237"/>
        <end position="251"/>
    </location>
</feature>
<feature type="domain" description="DUF1565" evidence="3">
    <location>
        <begin position="291"/>
        <end position="330"/>
    </location>
</feature>
<evidence type="ECO:0000259" key="4">
    <source>
        <dbReference type="Pfam" id="PF13229"/>
    </source>
</evidence>
<feature type="compositionally biased region" description="Polar residues" evidence="1">
    <location>
        <begin position="260"/>
        <end position="276"/>
    </location>
</feature>
<keyword evidence="2" id="KW-0732">Signal</keyword>
<evidence type="ECO:0000256" key="1">
    <source>
        <dbReference type="SAM" id="MobiDB-lite"/>
    </source>
</evidence>
<comment type="caution">
    <text evidence="5">The sequence shown here is derived from an EMBL/GenBank/DDBJ whole genome shotgun (WGS) entry which is preliminary data.</text>
</comment>